<dbReference type="Proteomes" id="UP000004810">
    <property type="component" value="Unassembled WGS sequence"/>
</dbReference>
<dbReference type="PANTHER" id="PTHR21528:SF0">
    <property type="entry name" value="DEHYDRODOLICHYL DIPHOSPHATE SYNTHASE COMPLEX SUBUNIT NUS1"/>
    <property type="match status" value="1"/>
</dbReference>
<evidence type="ECO:0000256" key="7">
    <source>
        <dbReference type="ARBA" id="ARBA00022692"/>
    </source>
</evidence>
<organism evidence="13 14">
    <name type="scientific">Wuchereria bancrofti</name>
    <dbReference type="NCBI Taxonomy" id="6293"/>
    <lineage>
        <taxon>Eukaryota</taxon>
        <taxon>Metazoa</taxon>
        <taxon>Ecdysozoa</taxon>
        <taxon>Nematoda</taxon>
        <taxon>Chromadorea</taxon>
        <taxon>Rhabditida</taxon>
        <taxon>Spirurina</taxon>
        <taxon>Spiruromorpha</taxon>
        <taxon>Filarioidea</taxon>
        <taxon>Onchocercidae</taxon>
        <taxon>Wuchereria</taxon>
    </lineage>
</organism>
<dbReference type="EMBL" id="ADBV01018365">
    <property type="protein sequence ID" value="EJW71521.1"/>
    <property type="molecule type" value="Genomic_DNA"/>
</dbReference>
<dbReference type="InterPro" id="IPR038887">
    <property type="entry name" value="Nus1/NgBR"/>
</dbReference>
<accession>J9DPR4</accession>
<protein>
    <recommendedName>
        <fullName evidence="5">ditrans,polycis-polyprenyl diphosphate synthase [(2E,6E)-farnesyldiphosphate specific]</fullName>
        <ecNumber evidence="5">2.5.1.87</ecNumber>
    </recommendedName>
</protein>
<dbReference type="InterPro" id="IPR036424">
    <property type="entry name" value="UPP_synth-like_sf"/>
</dbReference>
<comment type="cofactor">
    <cofactor evidence="1">
        <name>Mg(2+)</name>
        <dbReference type="ChEBI" id="CHEBI:18420"/>
    </cofactor>
</comment>
<evidence type="ECO:0000256" key="5">
    <source>
        <dbReference type="ARBA" id="ARBA00012596"/>
    </source>
</evidence>
<gene>
    <name evidence="13" type="ORF">WUBG_17573</name>
</gene>
<comment type="caution">
    <text evidence="13">The sequence shown here is derived from an EMBL/GenBank/DDBJ whole genome shotgun (WGS) entry which is preliminary data.</text>
</comment>
<dbReference type="SUPFAM" id="SSF64005">
    <property type="entry name" value="Undecaprenyl diphosphate synthase"/>
    <property type="match status" value="1"/>
</dbReference>
<evidence type="ECO:0000313" key="13">
    <source>
        <dbReference type="EMBL" id="EJW71521.1"/>
    </source>
</evidence>
<dbReference type="GO" id="GO:0045547">
    <property type="term" value="F:ditrans,polycis-polyprenyl diphosphate synthase [(2E,6E)-farnesyl diphosphate specific] activity"/>
    <property type="evidence" value="ECO:0007669"/>
    <property type="project" value="UniProtKB-EC"/>
</dbReference>
<feature type="non-terminal residue" evidence="13">
    <location>
        <position position="1"/>
    </location>
</feature>
<evidence type="ECO:0000256" key="4">
    <source>
        <dbReference type="ARBA" id="ARBA00005432"/>
    </source>
</evidence>
<comment type="catalytic activity">
    <reaction evidence="12">
        <text>n isopentenyl diphosphate + (2E,6E)-farnesyl diphosphate = a di-trans,poly-cis-polyprenyl diphosphate + n diphosphate</text>
        <dbReference type="Rhea" id="RHEA:53008"/>
        <dbReference type="Rhea" id="RHEA-COMP:19494"/>
        <dbReference type="ChEBI" id="CHEBI:33019"/>
        <dbReference type="ChEBI" id="CHEBI:128769"/>
        <dbReference type="ChEBI" id="CHEBI:136960"/>
        <dbReference type="ChEBI" id="CHEBI:175763"/>
        <dbReference type="EC" id="2.5.1.87"/>
    </reaction>
</comment>
<keyword evidence="11" id="KW-0472">Membrane</keyword>
<dbReference type="EC" id="2.5.1.87" evidence="5"/>
<comment type="similarity">
    <text evidence="4">Belongs to the UPP synthase family.</text>
</comment>
<proteinExistence type="inferred from homology"/>
<keyword evidence="6" id="KW-0808">Transferase</keyword>
<evidence type="ECO:0000256" key="2">
    <source>
        <dbReference type="ARBA" id="ARBA00004586"/>
    </source>
</evidence>
<dbReference type="Gene3D" id="3.40.1180.10">
    <property type="entry name" value="Decaprenyl diphosphate synthase-like"/>
    <property type="match status" value="1"/>
</dbReference>
<keyword evidence="10" id="KW-1133">Transmembrane helix</keyword>
<dbReference type="PANTHER" id="PTHR21528">
    <property type="entry name" value="DEHYDRODOLICHYL DIPHOSPHATE SYNTHASE COMPLEX SUBUNIT NUS1"/>
    <property type="match status" value="1"/>
</dbReference>
<comment type="pathway">
    <text evidence="3">Protein modification; protein glycosylation.</text>
</comment>
<keyword evidence="9" id="KW-0460">Magnesium</keyword>
<keyword evidence="7" id="KW-0812">Transmembrane</keyword>
<evidence type="ECO:0000256" key="8">
    <source>
        <dbReference type="ARBA" id="ARBA00022824"/>
    </source>
</evidence>
<evidence type="ECO:0000256" key="12">
    <source>
        <dbReference type="ARBA" id="ARBA00047353"/>
    </source>
</evidence>
<name>J9DPR4_WUCBA</name>
<dbReference type="GO" id="GO:1904423">
    <property type="term" value="C:dehydrodolichyl diphosphate synthase complex"/>
    <property type="evidence" value="ECO:0007669"/>
    <property type="project" value="InterPro"/>
</dbReference>
<sequence>LCMECAPENITIEKISECLAKEHIWEPDFLLQIGDLGTMAGYSPWVLRITEILQLKSLPSNFSHQQFLSYLHEYSSRDRRIGR</sequence>
<evidence type="ECO:0000256" key="10">
    <source>
        <dbReference type="ARBA" id="ARBA00022989"/>
    </source>
</evidence>
<evidence type="ECO:0000256" key="11">
    <source>
        <dbReference type="ARBA" id="ARBA00023136"/>
    </source>
</evidence>
<evidence type="ECO:0000256" key="3">
    <source>
        <dbReference type="ARBA" id="ARBA00004922"/>
    </source>
</evidence>
<keyword evidence="8" id="KW-0256">Endoplasmic reticulum</keyword>
<reference evidence="14" key="1">
    <citation type="submission" date="2012-08" db="EMBL/GenBank/DDBJ databases">
        <title>The Genome Sequence of Wuchereria bancrofti.</title>
        <authorList>
            <person name="Nutman T.B."/>
            <person name="Fink D.L."/>
            <person name="Russ C."/>
            <person name="Young S."/>
            <person name="Zeng Q."/>
            <person name="Koehrsen M."/>
            <person name="Alvarado L."/>
            <person name="Berlin A."/>
            <person name="Chapman S.B."/>
            <person name="Chen Z."/>
            <person name="Freedman E."/>
            <person name="Gellesch M."/>
            <person name="Goldberg J."/>
            <person name="Griggs A."/>
            <person name="Gujja S."/>
            <person name="Heilman E.R."/>
            <person name="Heiman D."/>
            <person name="Hepburn T."/>
            <person name="Howarth C."/>
            <person name="Jen D."/>
            <person name="Larson L."/>
            <person name="Lewis B."/>
            <person name="Mehta T."/>
            <person name="Park D."/>
            <person name="Pearson M."/>
            <person name="Roberts A."/>
            <person name="Saif S."/>
            <person name="Shea T."/>
            <person name="Shenoy N."/>
            <person name="Sisk P."/>
            <person name="Stolte C."/>
            <person name="Sykes S."/>
            <person name="Walk T."/>
            <person name="White J."/>
            <person name="Yandava C."/>
            <person name="Haas B."/>
            <person name="Henn M.R."/>
            <person name="Nusbaum C."/>
            <person name="Birren B."/>
        </authorList>
    </citation>
    <scope>NUCLEOTIDE SEQUENCE [LARGE SCALE GENOMIC DNA]</scope>
    <source>
        <strain evidence="14">NA</strain>
    </source>
</reference>
<comment type="subcellular location">
    <subcellularLocation>
        <location evidence="2">Endoplasmic reticulum membrane</location>
    </subcellularLocation>
</comment>
<evidence type="ECO:0000256" key="6">
    <source>
        <dbReference type="ARBA" id="ARBA00022679"/>
    </source>
</evidence>
<dbReference type="AlphaFoldDB" id="J9DPR4"/>
<evidence type="ECO:0000256" key="9">
    <source>
        <dbReference type="ARBA" id="ARBA00022842"/>
    </source>
</evidence>
<evidence type="ECO:0000313" key="14">
    <source>
        <dbReference type="Proteomes" id="UP000004810"/>
    </source>
</evidence>
<evidence type="ECO:0000256" key="1">
    <source>
        <dbReference type="ARBA" id="ARBA00001946"/>
    </source>
</evidence>
<dbReference type="GO" id="GO:0005789">
    <property type="term" value="C:endoplasmic reticulum membrane"/>
    <property type="evidence" value="ECO:0007669"/>
    <property type="project" value="UniProtKB-SubCell"/>
</dbReference>